<sequence>MLGGAETSIEIGSSHAGAKESLTWAEFHASYDPSQFKLFQEAEATEVLTLTGAHLGQVRGSIVEHLKMPLFAPDLPTSSKHQWEIGITEEEIAKKARHKEVATTAIVTEPILSIAKAEASTLVGGQ</sequence>
<organism evidence="1 2">
    <name type="scientific">Asparagus officinalis</name>
    <name type="common">Garden asparagus</name>
    <dbReference type="NCBI Taxonomy" id="4686"/>
    <lineage>
        <taxon>Eukaryota</taxon>
        <taxon>Viridiplantae</taxon>
        <taxon>Streptophyta</taxon>
        <taxon>Embryophyta</taxon>
        <taxon>Tracheophyta</taxon>
        <taxon>Spermatophyta</taxon>
        <taxon>Magnoliopsida</taxon>
        <taxon>Liliopsida</taxon>
        <taxon>Asparagales</taxon>
        <taxon>Asparagaceae</taxon>
        <taxon>Asparagoideae</taxon>
        <taxon>Asparagus</taxon>
    </lineage>
</organism>
<proteinExistence type="predicted"/>
<evidence type="ECO:0000313" key="1">
    <source>
        <dbReference type="EMBL" id="ONK66198.1"/>
    </source>
</evidence>
<protein>
    <submittedName>
        <fullName evidence="1">Uncharacterized protein</fullName>
    </submittedName>
</protein>
<reference evidence="2" key="1">
    <citation type="journal article" date="2017" name="Nat. Commun.">
        <title>The asparagus genome sheds light on the origin and evolution of a young Y chromosome.</title>
        <authorList>
            <person name="Harkess A."/>
            <person name="Zhou J."/>
            <person name="Xu C."/>
            <person name="Bowers J.E."/>
            <person name="Van der Hulst R."/>
            <person name="Ayyampalayam S."/>
            <person name="Mercati F."/>
            <person name="Riccardi P."/>
            <person name="McKain M.R."/>
            <person name="Kakrana A."/>
            <person name="Tang H."/>
            <person name="Ray J."/>
            <person name="Groenendijk J."/>
            <person name="Arikit S."/>
            <person name="Mathioni S.M."/>
            <person name="Nakano M."/>
            <person name="Shan H."/>
            <person name="Telgmann-Rauber A."/>
            <person name="Kanno A."/>
            <person name="Yue Z."/>
            <person name="Chen H."/>
            <person name="Li W."/>
            <person name="Chen Y."/>
            <person name="Xu X."/>
            <person name="Zhang Y."/>
            <person name="Luo S."/>
            <person name="Chen H."/>
            <person name="Gao J."/>
            <person name="Mao Z."/>
            <person name="Pires J.C."/>
            <person name="Luo M."/>
            <person name="Kudrna D."/>
            <person name="Wing R.A."/>
            <person name="Meyers B.C."/>
            <person name="Yi K."/>
            <person name="Kong H."/>
            <person name="Lavrijsen P."/>
            <person name="Sunseri F."/>
            <person name="Falavigna A."/>
            <person name="Ye Y."/>
            <person name="Leebens-Mack J.H."/>
            <person name="Chen G."/>
        </authorList>
    </citation>
    <scope>NUCLEOTIDE SEQUENCE [LARGE SCALE GENOMIC DNA]</scope>
    <source>
        <strain evidence="2">cv. DH0086</strain>
    </source>
</reference>
<dbReference type="AlphaFoldDB" id="A0A5P1EJN7"/>
<keyword evidence="2" id="KW-1185">Reference proteome</keyword>
<dbReference type="Proteomes" id="UP000243459">
    <property type="component" value="Chromosome 6"/>
</dbReference>
<gene>
    <name evidence="1" type="ORF">A4U43_C06F5220</name>
</gene>
<dbReference type="Gramene" id="ONK66198">
    <property type="protein sequence ID" value="ONK66198"/>
    <property type="gene ID" value="A4U43_C06F5220"/>
</dbReference>
<dbReference type="EMBL" id="CM007386">
    <property type="protein sequence ID" value="ONK66198.1"/>
    <property type="molecule type" value="Genomic_DNA"/>
</dbReference>
<evidence type="ECO:0000313" key="2">
    <source>
        <dbReference type="Proteomes" id="UP000243459"/>
    </source>
</evidence>
<accession>A0A5P1EJN7</accession>
<name>A0A5P1EJN7_ASPOF</name>